<evidence type="ECO:0000313" key="2">
    <source>
        <dbReference type="Proteomes" id="UP000738376"/>
    </source>
</evidence>
<organism evidence="1 2">
    <name type="scientific">Pseudanabaena yagii GIHE-NHR1</name>
    <dbReference type="NCBI Taxonomy" id="2722753"/>
    <lineage>
        <taxon>Bacteria</taxon>
        <taxon>Bacillati</taxon>
        <taxon>Cyanobacteriota</taxon>
        <taxon>Cyanophyceae</taxon>
        <taxon>Pseudanabaenales</taxon>
        <taxon>Pseudanabaenaceae</taxon>
        <taxon>Pseudanabaena</taxon>
        <taxon>Pseudanabaena yagii</taxon>
    </lineage>
</organism>
<dbReference type="RefSeq" id="WP_169365095.1">
    <property type="nucleotide sequence ID" value="NZ_JAAVJL010000002.1"/>
</dbReference>
<gene>
    <name evidence="1" type="ORF">HC246_19520</name>
</gene>
<protein>
    <submittedName>
        <fullName evidence="1">Uncharacterized protein</fullName>
    </submittedName>
</protein>
<proteinExistence type="predicted"/>
<evidence type="ECO:0000313" key="1">
    <source>
        <dbReference type="EMBL" id="NMF60155.1"/>
    </source>
</evidence>
<reference evidence="1 2" key="1">
    <citation type="submission" date="2020-03" db="EMBL/GenBank/DDBJ databases">
        <title>Draft Genome Sequence of 2-Methylisoborneol Producing Pseudanabaena yagii Strain GIHE-NHR1 Isolated from North Han River in South Korea.</title>
        <authorList>
            <person name="Jeong J."/>
        </authorList>
    </citation>
    <scope>NUCLEOTIDE SEQUENCE [LARGE SCALE GENOMIC DNA]</scope>
    <source>
        <strain evidence="1 2">GIHE-NHR1</strain>
    </source>
</reference>
<accession>A0ABX1LVE7</accession>
<sequence length="100" mass="11356">MSELKEIAAKLFKNLSDAFLRTAYELEPSNSQASIIESIFIENPKIESLSTGDQVLILVKKKRFWAQIISVKGDLIEVENKVIQQSWVVTIDQIIHLKKG</sequence>
<comment type="caution">
    <text evidence="1">The sequence shown here is derived from an EMBL/GenBank/DDBJ whole genome shotgun (WGS) entry which is preliminary data.</text>
</comment>
<dbReference type="EMBL" id="JAAVJL010000002">
    <property type="protein sequence ID" value="NMF60155.1"/>
    <property type="molecule type" value="Genomic_DNA"/>
</dbReference>
<dbReference type="Proteomes" id="UP000738376">
    <property type="component" value="Unassembled WGS sequence"/>
</dbReference>
<keyword evidence="2" id="KW-1185">Reference proteome</keyword>
<name>A0ABX1LVE7_9CYAN</name>